<organism evidence="4">
    <name type="scientific">Chrysotila carterae</name>
    <name type="common">Marine alga</name>
    <name type="synonym">Syracosphaera carterae</name>
    <dbReference type="NCBI Taxonomy" id="13221"/>
    <lineage>
        <taxon>Eukaryota</taxon>
        <taxon>Haptista</taxon>
        <taxon>Haptophyta</taxon>
        <taxon>Prymnesiophyceae</taxon>
        <taxon>Isochrysidales</taxon>
        <taxon>Isochrysidaceae</taxon>
        <taxon>Chrysotila</taxon>
    </lineage>
</organism>
<dbReference type="Pfam" id="PF01554">
    <property type="entry name" value="MatE"/>
    <property type="match status" value="1"/>
</dbReference>
<dbReference type="GO" id="GO:0015297">
    <property type="term" value="F:antiporter activity"/>
    <property type="evidence" value="ECO:0007669"/>
    <property type="project" value="InterPro"/>
</dbReference>
<dbReference type="PANTHER" id="PTHR11206">
    <property type="entry name" value="MULTIDRUG RESISTANCE PROTEIN"/>
    <property type="match status" value="1"/>
</dbReference>
<dbReference type="GO" id="GO:0016020">
    <property type="term" value="C:membrane"/>
    <property type="evidence" value="ECO:0007669"/>
    <property type="project" value="InterPro"/>
</dbReference>
<evidence type="ECO:0000256" key="2">
    <source>
        <dbReference type="SAM" id="MobiDB-lite"/>
    </source>
</evidence>
<feature type="transmembrane region" description="Helical" evidence="3">
    <location>
        <begin position="259"/>
        <end position="278"/>
    </location>
</feature>
<evidence type="ECO:0000256" key="1">
    <source>
        <dbReference type="ARBA" id="ARBA00010199"/>
    </source>
</evidence>
<sequence length="553" mass="59152">MPDDRREQLLPETLAQETETAVQGAPRAQSDELSDSFSDGPVKKSTEHEHEEEPPYSIRNELHFFLARGLPLCVAAFLEWGGPPLVAMFFAGSTPDSEALQSALGYGRVYFNCTVLIALIGMAAYGWAVVPGCIGAGRRERIPHYFRRAVILSTLIMLPLFALQFAAEPLMRSLSVPPSIAYDVGVYCRSMICGAWLLLFECHLEIVLVCCGYSRCASFNSLLTGVGVDIGASYLLIYRLNMGVTGAALAWTVVRAARIVVWLCMAVYFGMIPLIFMPKGKEHIFSASEMRCFFSLAMPQIANNMAGWLIFELQVIGLSNIKGISPAELAAGAIWVQCEQAFAAAQSGWIQVTSMRTLALLGKRDAHAGRAFALILLLSSAAVAASNAVLYAQRDAIVRLASNNAAVRAAFEKIVWVLVPHIQTRLIALASCSLLIPLGRPILNVAATFGCFYLIACPTVGALAIFDVAHLSVAARMMLCLGTTSIAQAPLALFGLGFCANLDWVSAGKVVSSRANNDKMAIACVAANLEPPVAGPPLCIAGGPAGREGGETS</sequence>
<protein>
    <recommendedName>
        <fullName evidence="5">Protein DETOXIFICATION</fullName>
    </recommendedName>
</protein>
<dbReference type="InterPro" id="IPR002528">
    <property type="entry name" value="MATE_fam"/>
</dbReference>
<gene>
    <name evidence="4" type="ORF">PCAR00345_LOCUS38723</name>
</gene>
<comment type="similarity">
    <text evidence="1">Belongs to the multi antimicrobial extrusion (MATE) (TC 2.A.66.1) family.</text>
</comment>
<evidence type="ECO:0000256" key="3">
    <source>
        <dbReference type="SAM" id="Phobius"/>
    </source>
</evidence>
<keyword evidence="3" id="KW-1133">Transmembrane helix</keyword>
<proteinExistence type="inferred from homology"/>
<feature type="transmembrane region" description="Helical" evidence="3">
    <location>
        <begin position="478"/>
        <end position="498"/>
    </location>
</feature>
<feature type="transmembrane region" description="Helical" evidence="3">
    <location>
        <begin position="149"/>
        <end position="167"/>
    </location>
</feature>
<evidence type="ECO:0008006" key="5">
    <source>
        <dbReference type="Google" id="ProtNLM"/>
    </source>
</evidence>
<feature type="transmembrane region" description="Helical" evidence="3">
    <location>
        <begin position="371"/>
        <end position="393"/>
    </location>
</feature>
<feature type="transmembrane region" description="Helical" evidence="3">
    <location>
        <begin position="65"/>
        <end position="89"/>
    </location>
</feature>
<feature type="transmembrane region" description="Helical" evidence="3">
    <location>
        <begin position="109"/>
        <end position="137"/>
    </location>
</feature>
<dbReference type="EMBL" id="HBIZ01062543">
    <property type="protein sequence ID" value="CAE0786015.1"/>
    <property type="molecule type" value="Transcribed_RNA"/>
</dbReference>
<reference evidence="4" key="1">
    <citation type="submission" date="2021-01" db="EMBL/GenBank/DDBJ databases">
        <authorList>
            <person name="Corre E."/>
            <person name="Pelletier E."/>
            <person name="Niang G."/>
            <person name="Scheremetjew M."/>
            <person name="Finn R."/>
            <person name="Kale V."/>
            <person name="Holt S."/>
            <person name="Cochrane G."/>
            <person name="Meng A."/>
            <person name="Brown T."/>
            <person name="Cohen L."/>
        </authorList>
    </citation>
    <scope>NUCLEOTIDE SEQUENCE</scope>
    <source>
        <strain evidence="4">CCMP645</strain>
    </source>
</reference>
<feature type="compositionally biased region" description="Basic and acidic residues" evidence="2">
    <location>
        <begin position="41"/>
        <end position="53"/>
    </location>
</feature>
<keyword evidence="3" id="KW-0472">Membrane</keyword>
<accession>A0A7S4FBL8</accession>
<name>A0A7S4FBL8_CHRCT</name>
<dbReference type="GO" id="GO:0042910">
    <property type="term" value="F:xenobiotic transmembrane transporter activity"/>
    <property type="evidence" value="ECO:0007669"/>
    <property type="project" value="InterPro"/>
</dbReference>
<feature type="transmembrane region" description="Helical" evidence="3">
    <location>
        <begin position="442"/>
        <end position="466"/>
    </location>
</feature>
<dbReference type="AlphaFoldDB" id="A0A7S4FBL8"/>
<feature type="region of interest" description="Disordered" evidence="2">
    <location>
        <begin position="1"/>
        <end position="55"/>
    </location>
</feature>
<evidence type="ECO:0000313" key="4">
    <source>
        <dbReference type="EMBL" id="CAE0786015.1"/>
    </source>
</evidence>
<keyword evidence="3" id="KW-0812">Transmembrane</keyword>